<keyword evidence="2" id="KW-1185">Reference proteome</keyword>
<organism evidence="1 2">
    <name type="scientific">Ceratopteris richardii</name>
    <name type="common">Triangle waterfern</name>
    <dbReference type="NCBI Taxonomy" id="49495"/>
    <lineage>
        <taxon>Eukaryota</taxon>
        <taxon>Viridiplantae</taxon>
        <taxon>Streptophyta</taxon>
        <taxon>Embryophyta</taxon>
        <taxon>Tracheophyta</taxon>
        <taxon>Polypodiopsida</taxon>
        <taxon>Polypodiidae</taxon>
        <taxon>Polypodiales</taxon>
        <taxon>Pteridineae</taxon>
        <taxon>Pteridaceae</taxon>
        <taxon>Parkerioideae</taxon>
        <taxon>Ceratopteris</taxon>
    </lineage>
</organism>
<proteinExistence type="predicted"/>
<dbReference type="EMBL" id="CM035419">
    <property type="protein sequence ID" value="KAH7416175.1"/>
    <property type="molecule type" value="Genomic_DNA"/>
</dbReference>
<comment type="caution">
    <text evidence="1">The sequence shown here is derived from an EMBL/GenBank/DDBJ whole genome shotgun (WGS) entry which is preliminary data.</text>
</comment>
<protein>
    <submittedName>
        <fullName evidence="1">Uncharacterized protein</fullName>
    </submittedName>
</protein>
<sequence length="216" mass="24179">MSTAPLPELGGAFSTLNVAGAAEDSDDEYVYVSRLAEQIASTMLDEEEEEEEYMRHYRLNPKCRASTAFVPGLMEQANSGISEMTHGWSTHSVSHRTESSSENGITEWCHFYSPITEHGTAKILPSYRSFQLEDAHAARCHWSSLNTDWKQSYGGEAWHIRSHLRPSPVSSDLGKLEPKTSIGTGVFLPKVVNTSCQNRRRASLSHSKSYAPRNKW</sequence>
<dbReference type="OrthoDB" id="1923880at2759"/>
<reference evidence="1" key="1">
    <citation type="submission" date="2021-08" db="EMBL/GenBank/DDBJ databases">
        <title>WGS assembly of Ceratopteris richardii.</title>
        <authorList>
            <person name="Marchant D.B."/>
            <person name="Chen G."/>
            <person name="Jenkins J."/>
            <person name="Shu S."/>
            <person name="Leebens-Mack J."/>
            <person name="Grimwood J."/>
            <person name="Schmutz J."/>
            <person name="Soltis P."/>
            <person name="Soltis D."/>
            <person name="Chen Z.-H."/>
        </authorList>
    </citation>
    <scope>NUCLEOTIDE SEQUENCE</scope>
    <source>
        <strain evidence="1">Whitten #5841</strain>
        <tissue evidence="1">Leaf</tissue>
    </source>
</reference>
<name>A0A8T2TDD9_CERRI</name>
<gene>
    <name evidence="1" type="ORF">KP509_14G078900</name>
</gene>
<accession>A0A8T2TDD9</accession>
<evidence type="ECO:0000313" key="2">
    <source>
        <dbReference type="Proteomes" id="UP000825935"/>
    </source>
</evidence>
<dbReference type="Proteomes" id="UP000825935">
    <property type="component" value="Chromosome 14"/>
</dbReference>
<evidence type="ECO:0000313" key="1">
    <source>
        <dbReference type="EMBL" id="KAH7416175.1"/>
    </source>
</evidence>
<dbReference type="AlphaFoldDB" id="A0A8T2TDD9"/>